<evidence type="ECO:0000313" key="4">
    <source>
        <dbReference type="EMBL" id="KOS04797.1"/>
    </source>
</evidence>
<comment type="caution">
    <text evidence="4">The sequence shown here is derived from an EMBL/GenBank/DDBJ whole genome shotgun (WGS) entry which is preliminary data.</text>
</comment>
<evidence type="ECO:0000256" key="2">
    <source>
        <dbReference type="SAM" id="SignalP"/>
    </source>
</evidence>
<dbReference type="PATRIC" id="fig|1202724.3.peg.221"/>
<proteinExistence type="predicted"/>
<dbReference type="SUPFAM" id="SSF49299">
    <property type="entry name" value="PKD domain"/>
    <property type="match status" value="3"/>
</dbReference>
<sequence>MKNLSRWSSFMLLPVLLYCLFLSTTVLAQQNSFLSWDTQVGCISYDSSGNPNSAPQQVSFSEEIPDTECIQVCELSSVVYTVHGNNVVNVQWSVSGGTIALSGTGNTVGTVSWGASGIGSLEAFITYPKNITRRVTLCITKINRPVADFGIYGADSNLEFCLNSAINFHNLSNQNGGSEMVTYQWDFGDGATSNSFEPVHGYSQPGTYPVTLTVTNNCGCQATKTHTVTVTDNPGITINHPGVVCDDGQFHHYTVNSSCNGEWQIIGGATQNITGNSIDVKWNSVNADGFGYVSYRSACTCPTWTTIRIPVIKTSGIAIDGATTLCLDEQGLFSLPQWPSTQYVWSLSGSSQNSIVATPNRNQVYINAAEAGTYTLSCQYTNTIMGCQGTASITIQIKKTIDILGAAAFCSGNPLGSYTSSVGSVQWVLRKDSAIIASSTGPTFTNPFSSPGIYELTASSAAYCPAKKLITVERTPPAPTGVISGPEKVCAGQPYQYSFINTDTGSVLEWSVVNGTIIGATTGNSVTVQFNANASNYTVSVRRRSTGALGCLSAPLNLNVSRLVINPVVTSSSGSTVFCPGTQSSFSVNLGGITPDFLEWSISPQGFGNIVSGANATTVTVNWNEIAANQTGGTLTLRVKKCNPDTVVNIPITLVPRPVISLSAPASLCNNDAELTVNLSTPGITTGSVNWDFGNGTTTVTPVNASGIYTFPNPYVVAAGTTPVNINYAITASVTTTNGCTPVRATDTIAIYPEKEITITPGSFIVCPGTYQSLTLYSNSGSGISQPVSYKWYKNNAAVGSGAAAYTITGANPGGEYYVEVTDVNGCVATSQPVTVTEDCGNGPGEPCSPSPTVTLTGHWAECEKYLAEVSFTGGTAINVEWIGSQHIGLSSQGTNYAYFATDVPGMHIITVKVTFQTSSGLCVVQKSIMVEKKYTPDFYTTTACNSGTNHTYNVTLLNNSTVFNAQNATYTFSGPNLPPTTGQSVTVNNLAPGSYTYTLTVNAPGMQACSISKTIVLAPLPNLNFNLADLNYCPQEPLTLTIPNYNAAYQYSWHFGSSIYNATGASTVVNVTGNGQVLITLQATTPYGCSISSNAVNVNVNSQQFNGTLSATPALACTPGGLAEIKYTPATGSAVPSTFTWLNGNQVVANTNVPYFNPTTTGTYWVRLGGQGGCSYAGNGNASVTIIPQPVVGITGNSSICQGQTTILQGSVSGNNLQVRWLLNTNPVTGPQGVWATATPANLSFTVPGNLSAGTYQYALEVRYANGAGCTNMAIIVVEVFAPSPQPVLTYNIVSCEPYQVKINVTNSVNGGTYNWSNGDTGNSIIVTTGGAYQVTVVNEGGACNASAGITVPHSFSWDFAGGFFSRCLDALPAPYILAPLGVVDAYTWLVNGQPATQGANMGIQNQPIDQIGNYQLVVVNDGCTYESEILTIVPSEGCEYPKCGIGVLGNLNVSVVNGIYQVTGTFVSGTAPTANVTISSFNNYGIYSPPSVFVAAGSTVPVSFTFTPNATFNGGSDYLIIQMDGCYTEVPINFPKINNNSTARLLATPAEMTTMPNPAKDYTVVKYDLGTTFAKAESITLFNLLGVPLQTVQLKQSSAEVILDTSALASGTYIISIQADGQRAIQHTLIKQ</sequence>
<evidence type="ECO:0000313" key="5">
    <source>
        <dbReference type="Proteomes" id="UP000037755"/>
    </source>
</evidence>
<dbReference type="Gene3D" id="2.60.40.10">
    <property type="entry name" value="Immunoglobulins"/>
    <property type="match status" value="4"/>
</dbReference>
<evidence type="ECO:0000256" key="1">
    <source>
        <dbReference type="ARBA" id="ARBA00022729"/>
    </source>
</evidence>
<dbReference type="Pfam" id="PF18962">
    <property type="entry name" value="Por_Secre_tail"/>
    <property type="match status" value="1"/>
</dbReference>
<protein>
    <recommendedName>
        <fullName evidence="3">PKD domain-containing protein</fullName>
    </recommendedName>
</protein>
<feature type="domain" description="PKD" evidence="3">
    <location>
        <begin position="171"/>
        <end position="231"/>
    </location>
</feature>
<keyword evidence="5" id="KW-1185">Reference proteome</keyword>
<evidence type="ECO:0000259" key="3">
    <source>
        <dbReference type="PROSITE" id="PS50093"/>
    </source>
</evidence>
<name>A0A0M8MFN7_9FLAO</name>
<dbReference type="STRING" id="1202724.AM493_01110"/>
<gene>
    <name evidence="4" type="ORF">AM493_01110</name>
</gene>
<dbReference type="RefSeq" id="WP_054405838.1">
    <property type="nucleotide sequence ID" value="NZ_FOYA01000004.1"/>
</dbReference>
<keyword evidence="1 2" id="KW-0732">Signal</keyword>
<accession>A0A0M8MFN7</accession>
<dbReference type="InterPro" id="IPR026444">
    <property type="entry name" value="Secre_tail"/>
</dbReference>
<dbReference type="InterPro" id="IPR035986">
    <property type="entry name" value="PKD_dom_sf"/>
</dbReference>
<feature type="signal peptide" evidence="2">
    <location>
        <begin position="1"/>
        <end position="28"/>
    </location>
</feature>
<dbReference type="InterPro" id="IPR000601">
    <property type="entry name" value="PKD_dom"/>
</dbReference>
<dbReference type="Proteomes" id="UP000037755">
    <property type="component" value="Unassembled WGS sequence"/>
</dbReference>
<dbReference type="EMBL" id="LIYD01000005">
    <property type="protein sequence ID" value="KOS04797.1"/>
    <property type="molecule type" value="Genomic_DNA"/>
</dbReference>
<dbReference type="PROSITE" id="PS50093">
    <property type="entry name" value="PKD"/>
    <property type="match status" value="1"/>
</dbReference>
<dbReference type="InterPro" id="IPR013783">
    <property type="entry name" value="Ig-like_fold"/>
</dbReference>
<dbReference type="OrthoDB" id="8913664at2"/>
<dbReference type="NCBIfam" id="TIGR04183">
    <property type="entry name" value="Por_Secre_tail"/>
    <property type="match status" value="1"/>
</dbReference>
<organism evidence="4 5">
    <name type="scientific">Flavobacterium akiainvivens</name>
    <dbReference type="NCBI Taxonomy" id="1202724"/>
    <lineage>
        <taxon>Bacteria</taxon>
        <taxon>Pseudomonadati</taxon>
        <taxon>Bacteroidota</taxon>
        <taxon>Flavobacteriia</taxon>
        <taxon>Flavobacteriales</taxon>
        <taxon>Flavobacteriaceae</taxon>
        <taxon>Flavobacterium</taxon>
    </lineage>
</organism>
<dbReference type="InterPro" id="IPR022409">
    <property type="entry name" value="PKD/Chitinase_dom"/>
</dbReference>
<feature type="chain" id="PRO_5005818308" description="PKD domain-containing protein" evidence="2">
    <location>
        <begin position="29"/>
        <end position="1634"/>
    </location>
</feature>
<reference evidence="4 5" key="1">
    <citation type="submission" date="2015-08" db="EMBL/GenBank/DDBJ databases">
        <title>Whole genome sequence of Flavobacterium akiainvivens IK-1T, from decaying Wikstroemia oahuensis, an endemic Hawaiian shrub.</title>
        <authorList>
            <person name="Wan X."/>
            <person name="Hou S."/>
            <person name="Saito J."/>
            <person name="Donachie S."/>
        </authorList>
    </citation>
    <scope>NUCLEOTIDE SEQUENCE [LARGE SCALE GENOMIC DNA]</scope>
    <source>
        <strain evidence="4 5">IK-1</strain>
    </source>
</reference>
<dbReference type="SMART" id="SM00089">
    <property type="entry name" value="PKD"/>
    <property type="match status" value="2"/>
</dbReference>
<dbReference type="CDD" id="cd00146">
    <property type="entry name" value="PKD"/>
    <property type="match status" value="1"/>
</dbReference>
<dbReference type="Pfam" id="PF18911">
    <property type="entry name" value="PKD_4"/>
    <property type="match status" value="1"/>
</dbReference>